<dbReference type="OrthoDB" id="30826at2759"/>
<dbReference type="GO" id="GO:0031509">
    <property type="term" value="P:subtelomeric heterochromatin formation"/>
    <property type="evidence" value="ECO:0007669"/>
    <property type="project" value="EnsemblFungi"/>
</dbReference>
<dbReference type="GO" id="GO:0034502">
    <property type="term" value="P:protein localization to chromosome"/>
    <property type="evidence" value="ECO:0007669"/>
    <property type="project" value="EnsemblFungi"/>
</dbReference>
<evidence type="ECO:0000259" key="16">
    <source>
        <dbReference type="SMART" id="SM00559"/>
    </source>
</evidence>
<dbReference type="GO" id="GO:0003690">
    <property type="term" value="F:double-stranded DNA binding"/>
    <property type="evidence" value="ECO:0007669"/>
    <property type="project" value="TreeGrafter"/>
</dbReference>
<dbReference type="GO" id="GO:0070034">
    <property type="term" value="F:telomerase RNA binding"/>
    <property type="evidence" value="ECO:0007669"/>
    <property type="project" value="EnsemblFungi"/>
</dbReference>
<keyword evidence="7" id="KW-0378">Hydrolase</keyword>
<keyword evidence="15" id="KW-0175">Coiled coil</keyword>
<dbReference type="InterPro" id="IPR006164">
    <property type="entry name" value="DNA_bd_Ku70/Ku80"/>
</dbReference>
<dbReference type="AlphaFoldDB" id="I2H015"/>
<dbReference type="EMBL" id="HE806317">
    <property type="protein sequence ID" value="CCH59717.1"/>
    <property type="molecule type" value="Genomic_DNA"/>
</dbReference>
<dbReference type="PANTHER" id="PTHR12604:SF4">
    <property type="entry name" value="X-RAY REPAIR CROSS-COMPLEMENTING PROTEIN 5"/>
    <property type="match status" value="1"/>
</dbReference>
<keyword evidence="5" id="KW-0547">Nucleotide-binding</keyword>
<dbReference type="OMA" id="DIRGFMD"/>
<dbReference type="InParanoid" id="I2H015"/>
<dbReference type="PANTHER" id="PTHR12604">
    <property type="entry name" value="KU AUTOANTIGEN DNA HELICASE"/>
    <property type="match status" value="1"/>
</dbReference>
<dbReference type="InterPro" id="IPR036465">
    <property type="entry name" value="vWFA_dom_sf"/>
</dbReference>
<evidence type="ECO:0000256" key="2">
    <source>
        <dbReference type="ARBA" id="ARBA00004574"/>
    </source>
</evidence>
<accession>I2H015</accession>
<dbReference type="GeneID" id="14493850"/>
<dbReference type="InterPro" id="IPR005161">
    <property type="entry name" value="Ku_N"/>
</dbReference>
<feature type="coiled-coil region" evidence="15">
    <location>
        <begin position="638"/>
        <end position="665"/>
    </location>
</feature>
<keyword evidence="14" id="KW-0539">Nucleus</keyword>
<keyword evidence="10" id="KW-0779">Telomere</keyword>
<dbReference type="RefSeq" id="XP_004179236.1">
    <property type="nucleotide sequence ID" value="XM_004179188.1"/>
</dbReference>
<dbReference type="Pfam" id="PF03731">
    <property type="entry name" value="Ku_N"/>
    <property type="match status" value="1"/>
</dbReference>
<evidence type="ECO:0000256" key="15">
    <source>
        <dbReference type="SAM" id="Coils"/>
    </source>
</evidence>
<dbReference type="GO" id="GO:0097695">
    <property type="term" value="P:establishment of protein-containing complex localization to telomere"/>
    <property type="evidence" value="ECO:0007669"/>
    <property type="project" value="EnsemblFungi"/>
</dbReference>
<keyword evidence="8" id="KW-0347">Helicase</keyword>
<dbReference type="GO" id="GO:0042162">
    <property type="term" value="F:telomeric DNA binding"/>
    <property type="evidence" value="ECO:0007669"/>
    <property type="project" value="EnsemblFungi"/>
</dbReference>
<keyword evidence="18" id="KW-1185">Reference proteome</keyword>
<keyword evidence="6" id="KW-0227">DNA damage</keyword>
<dbReference type="GO" id="GO:0006303">
    <property type="term" value="P:double-strand break repair via nonhomologous end joining"/>
    <property type="evidence" value="ECO:0007669"/>
    <property type="project" value="EnsemblFungi"/>
</dbReference>
<evidence type="ECO:0000256" key="7">
    <source>
        <dbReference type="ARBA" id="ARBA00022801"/>
    </source>
</evidence>
<dbReference type="GO" id="GO:0000724">
    <property type="term" value="P:double-strand break repair via homologous recombination"/>
    <property type="evidence" value="ECO:0007669"/>
    <property type="project" value="EnsemblFungi"/>
</dbReference>
<keyword evidence="4" id="KW-0158">Chromosome</keyword>
<dbReference type="KEGG" id="tbl:TBLA_0B09020"/>
<comment type="subcellular location">
    <subcellularLocation>
        <location evidence="2">Chromosome</location>
        <location evidence="2">Telomere</location>
    </subcellularLocation>
    <subcellularLocation>
        <location evidence="1">Nucleus</location>
    </subcellularLocation>
</comment>
<keyword evidence="11" id="KW-0238">DNA-binding</keyword>
<keyword evidence="13" id="KW-0234">DNA repair</keyword>
<dbReference type="SMART" id="SM00559">
    <property type="entry name" value="Ku78"/>
    <property type="match status" value="1"/>
</dbReference>
<evidence type="ECO:0000256" key="11">
    <source>
        <dbReference type="ARBA" id="ARBA00023125"/>
    </source>
</evidence>
<evidence type="ECO:0000313" key="17">
    <source>
        <dbReference type="EMBL" id="CCH59717.1"/>
    </source>
</evidence>
<dbReference type="GO" id="GO:0043564">
    <property type="term" value="C:Ku70:Ku80 complex"/>
    <property type="evidence" value="ECO:0007669"/>
    <property type="project" value="EnsemblFungi"/>
</dbReference>
<evidence type="ECO:0000256" key="8">
    <source>
        <dbReference type="ARBA" id="ARBA00022806"/>
    </source>
</evidence>
<evidence type="ECO:0000256" key="6">
    <source>
        <dbReference type="ARBA" id="ARBA00022763"/>
    </source>
</evidence>
<dbReference type="SUPFAM" id="SSF100939">
    <property type="entry name" value="SPOC domain-like"/>
    <property type="match status" value="1"/>
</dbReference>
<evidence type="ECO:0000256" key="1">
    <source>
        <dbReference type="ARBA" id="ARBA00004123"/>
    </source>
</evidence>
<keyword evidence="9" id="KW-0067">ATP-binding</keyword>
<feature type="domain" description="Ku" evidence="16">
    <location>
        <begin position="339"/>
        <end position="502"/>
    </location>
</feature>
<dbReference type="SUPFAM" id="SSF53300">
    <property type="entry name" value="vWA-like"/>
    <property type="match status" value="1"/>
</dbReference>
<dbReference type="GO" id="GO:0016787">
    <property type="term" value="F:hydrolase activity"/>
    <property type="evidence" value="ECO:0007669"/>
    <property type="project" value="UniProtKB-KW"/>
</dbReference>
<evidence type="ECO:0000313" key="18">
    <source>
        <dbReference type="Proteomes" id="UP000002866"/>
    </source>
</evidence>
<dbReference type="InterPro" id="IPR016194">
    <property type="entry name" value="SPOC-like_C_dom_sf"/>
</dbReference>
<evidence type="ECO:0000256" key="4">
    <source>
        <dbReference type="ARBA" id="ARBA00022454"/>
    </source>
</evidence>
<dbReference type="GO" id="GO:0000781">
    <property type="term" value="C:chromosome, telomeric region"/>
    <property type="evidence" value="ECO:0007669"/>
    <property type="project" value="UniProtKB-SubCell"/>
</dbReference>
<evidence type="ECO:0000256" key="12">
    <source>
        <dbReference type="ARBA" id="ARBA00023172"/>
    </source>
</evidence>
<sequence length="681" mass="78146">MSECTAFLIDVSKSMIQEKGIVKSMAYLEYALLEKVKKLRKTDYISIYLFNSLWESNSDNVPNIYHSQKIIAPVRSIEAIRTIKEIQRYIDTFDEGKYDENYIEYESLSSFQCLILASLEMEYFFGKRKVFKQIMVFTNNLDRLDLAEAEVKTLTTEIEPRIVLANCGKESNVDVYQTKWGQIVKTNPLSKIFSIDYLLKEVTNPRLATIKPIRIFTGPLRLGADISSITHPSESTSIDIQEDPRCLSILVEGYPATKSVSNLNKIQVIKKQNGQEKNIKKGNDSVISDKYLSANYVQTKSIIEYEVHEKILDAKDNITRNKNRADDNEEESENVDYKTVTVSSKSISKVYRYGTDYVVLPTTLTDNLSFNTYPGLDITGFMDEESLPRHYLISESTFIVADSRAGSTADMMSFEILVDVLYENKKIAIARYVQKNNTNAQMVMLCPVLVDHSDILSEQDIQKYRSIHDDDNEEVNMRGLILSRLPFAEDERVSEFPKLSNRHMKNEKSKLEAEEIDSLMGNFIDGLDMDGLPAVSDNKYFKSIKETTEISQLPLPNTDNNRKVVVKEETDPLRIPAIHVHCQKDVLLEWVDQKLIRDSVTFESPHLSKSMKDQITPFYTDKFSIHNATKLVEKLKLKKVIEKRNQDKDEKVENYTKARELAQANDLTIDSLLKKGVREDI</sequence>
<keyword evidence="12" id="KW-0233">DNA recombination</keyword>
<dbReference type="eggNOG" id="KOG2326">
    <property type="taxonomic scope" value="Eukaryota"/>
</dbReference>
<evidence type="ECO:0000256" key="3">
    <source>
        <dbReference type="ARBA" id="ARBA00012551"/>
    </source>
</evidence>
<dbReference type="HOGENOM" id="CLU_029650_0_0_1"/>
<evidence type="ECO:0000256" key="10">
    <source>
        <dbReference type="ARBA" id="ARBA00022895"/>
    </source>
</evidence>
<dbReference type="Gene3D" id="3.40.50.410">
    <property type="entry name" value="von Willebrand factor, type A domain"/>
    <property type="match status" value="1"/>
</dbReference>
<dbReference type="FunCoup" id="I2H015">
    <property type="interactions" value="179"/>
</dbReference>
<proteinExistence type="predicted"/>
<protein>
    <recommendedName>
        <fullName evidence="3">DNA helicase</fullName>
        <ecNumber evidence="3">3.6.4.12</ecNumber>
    </recommendedName>
</protein>
<dbReference type="GO" id="GO:0007535">
    <property type="term" value="P:donor selection"/>
    <property type="evidence" value="ECO:0007669"/>
    <property type="project" value="EnsemblFungi"/>
</dbReference>
<dbReference type="Gene3D" id="2.40.290.10">
    <property type="match status" value="1"/>
</dbReference>
<organism evidence="17 18">
    <name type="scientific">Henningerozyma blattae (strain ATCC 34711 / CBS 6284 / DSM 70876 / NBRC 10599 / NRRL Y-10934 / UCD 77-7)</name>
    <name type="common">Yeast</name>
    <name type="synonym">Tetrapisispora blattae</name>
    <dbReference type="NCBI Taxonomy" id="1071380"/>
    <lineage>
        <taxon>Eukaryota</taxon>
        <taxon>Fungi</taxon>
        <taxon>Dikarya</taxon>
        <taxon>Ascomycota</taxon>
        <taxon>Saccharomycotina</taxon>
        <taxon>Saccharomycetes</taxon>
        <taxon>Saccharomycetales</taxon>
        <taxon>Saccharomycetaceae</taxon>
        <taxon>Henningerozyma</taxon>
    </lineage>
</organism>
<dbReference type="Pfam" id="PF02735">
    <property type="entry name" value="Ku"/>
    <property type="match status" value="1"/>
</dbReference>
<evidence type="ECO:0000256" key="9">
    <source>
        <dbReference type="ARBA" id="ARBA00022840"/>
    </source>
</evidence>
<evidence type="ECO:0000256" key="5">
    <source>
        <dbReference type="ARBA" id="ARBA00022741"/>
    </source>
</evidence>
<dbReference type="GO" id="GO:0005524">
    <property type="term" value="F:ATP binding"/>
    <property type="evidence" value="ECO:0007669"/>
    <property type="project" value="UniProtKB-KW"/>
</dbReference>
<dbReference type="STRING" id="1071380.I2H015"/>
<dbReference type="GO" id="GO:0003678">
    <property type="term" value="F:DNA helicase activity"/>
    <property type="evidence" value="ECO:0007669"/>
    <property type="project" value="UniProtKB-EC"/>
</dbReference>
<gene>
    <name evidence="17" type="primary">TBLA0B09020</name>
    <name evidence="17" type="ORF">TBLA_0B09020</name>
</gene>
<reference evidence="17 18" key="1">
    <citation type="journal article" date="2011" name="Proc. Natl. Acad. Sci. U.S.A.">
        <title>Evolutionary erosion of yeast sex chromosomes by mating-type switching accidents.</title>
        <authorList>
            <person name="Gordon J.L."/>
            <person name="Armisen D."/>
            <person name="Proux-Wera E."/>
            <person name="Oheigeartaigh S.S."/>
            <person name="Byrne K.P."/>
            <person name="Wolfe K.H."/>
        </authorList>
    </citation>
    <scope>NUCLEOTIDE SEQUENCE [LARGE SCALE GENOMIC DNA]</scope>
    <source>
        <strain evidence="18">ATCC 34711 / CBS 6284 / DSM 70876 / NBRC 10599 / NRRL Y-10934 / UCD 77-7</strain>
    </source>
</reference>
<dbReference type="Proteomes" id="UP000002866">
    <property type="component" value="Chromosome 2"/>
</dbReference>
<evidence type="ECO:0000256" key="14">
    <source>
        <dbReference type="ARBA" id="ARBA00023242"/>
    </source>
</evidence>
<dbReference type="GO" id="GO:0000723">
    <property type="term" value="P:telomere maintenance"/>
    <property type="evidence" value="ECO:0007669"/>
    <property type="project" value="EnsemblFungi"/>
</dbReference>
<evidence type="ECO:0000256" key="13">
    <source>
        <dbReference type="ARBA" id="ARBA00023204"/>
    </source>
</evidence>
<name>I2H015_HENB6</name>
<dbReference type="EC" id="3.6.4.12" evidence="3"/>